<dbReference type="Proteomes" id="UP000316304">
    <property type="component" value="Unassembled WGS sequence"/>
</dbReference>
<feature type="coiled-coil region" evidence="1">
    <location>
        <begin position="390"/>
        <end position="417"/>
    </location>
</feature>
<dbReference type="AlphaFoldDB" id="A0A5C6BZN7"/>
<dbReference type="EMBL" id="SJPT01000012">
    <property type="protein sequence ID" value="TWU17395.1"/>
    <property type="molecule type" value="Genomic_DNA"/>
</dbReference>
<comment type="caution">
    <text evidence="7">The sequence shown here is derived from an EMBL/GenBank/DDBJ whole genome shotgun (WGS) entry which is preliminary data.</text>
</comment>
<dbReference type="Pfam" id="PF07587">
    <property type="entry name" value="PSD1"/>
    <property type="match status" value="1"/>
</dbReference>
<accession>A0A5C6BZN7</accession>
<keyword evidence="3" id="KW-0732">Signal</keyword>
<protein>
    <submittedName>
        <fullName evidence="7">Planctomycete cytochrome C</fullName>
    </submittedName>
</protein>
<feature type="domain" description="DUF1553" evidence="5">
    <location>
        <begin position="543"/>
        <end position="800"/>
    </location>
</feature>
<dbReference type="PANTHER" id="PTHR35889:SF3">
    <property type="entry name" value="F-BOX DOMAIN-CONTAINING PROTEIN"/>
    <property type="match status" value="1"/>
</dbReference>
<name>A0A5C6BZN7_9BACT</name>
<evidence type="ECO:0000256" key="1">
    <source>
        <dbReference type="SAM" id="Coils"/>
    </source>
</evidence>
<keyword evidence="8" id="KW-1185">Reference proteome</keyword>
<dbReference type="Pfam" id="PF07583">
    <property type="entry name" value="PSCyt2"/>
    <property type="match status" value="1"/>
</dbReference>
<feature type="compositionally biased region" description="Low complexity" evidence="2">
    <location>
        <begin position="431"/>
        <end position="441"/>
    </location>
</feature>
<dbReference type="OrthoDB" id="127107at2"/>
<dbReference type="Pfam" id="PF07635">
    <property type="entry name" value="PSCyt1"/>
    <property type="match status" value="1"/>
</dbReference>
<organism evidence="7 8">
    <name type="scientific">Novipirellula galeiformis</name>
    <dbReference type="NCBI Taxonomy" id="2528004"/>
    <lineage>
        <taxon>Bacteria</taxon>
        <taxon>Pseudomonadati</taxon>
        <taxon>Planctomycetota</taxon>
        <taxon>Planctomycetia</taxon>
        <taxon>Pirellulales</taxon>
        <taxon>Pirellulaceae</taxon>
        <taxon>Novipirellula</taxon>
    </lineage>
</organism>
<dbReference type="PANTHER" id="PTHR35889">
    <property type="entry name" value="CYCLOINULO-OLIGOSACCHARIDE FRUCTANOTRANSFERASE-RELATED"/>
    <property type="match status" value="1"/>
</dbReference>
<dbReference type="InterPro" id="IPR022655">
    <property type="entry name" value="DUF1553"/>
</dbReference>
<dbReference type="InterPro" id="IPR011444">
    <property type="entry name" value="DUF1549"/>
</dbReference>
<feature type="region of interest" description="Disordered" evidence="2">
    <location>
        <begin position="421"/>
        <end position="442"/>
    </location>
</feature>
<keyword evidence="1" id="KW-0175">Coiled coil</keyword>
<dbReference type="RefSeq" id="WP_146597129.1">
    <property type="nucleotide sequence ID" value="NZ_SJPT01000012.1"/>
</dbReference>
<proteinExistence type="predicted"/>
<feature type="domain" description="Cytochrome C Planctomycete-type" evidence="6">
    <location>
        <begin position="49"/>
        <end position="102"/>
    </location>
</feature>
<evidence type="ECO:0000259" key="6">
    <source>
        <dbReference type="Pfam" id="PF07635"/>
    </source>
</evidence>
<evidence type="ECO:0000256" key="3">
    <source>
        <dbReference type="SAM" id="SignalP"/>
    </source>
</evidence>
<feature type="domain" description="DUF1549" evidence="4">
    <location>
        <begin position="166"/>
        <end position="371"/>
    </location>
</feature>
<reference evidence="7 8" key="1">
    <citation type="submission" date="2019-02" db="EMBL/GenBank/DDBJ databases">
        <title>Deep-cultivation of Planctomycetes and their phenomic and genomic characterization uncovers novel biology.</title>
        <authorList>
            <person name="Wiegand S."/>
            <person name="Jogler M."/>
            <person name="Boedeker C."/>
            <person name="Pinto D."/>
            <person name="Vollmers J."/>
            <person name="Rivas-Marin E."/>
            <person name="Kohn T."/>
            <person name="Peeters S.H."/>
            <person name="Heuer A."/>
            <person name="Rast P."/>
            <person name="Oberbeckmann S."/>
            <person name="Bunk B."/>
            <person name="Jeske O."/>
            <person name="Meyerdierks A."/>
            <person name="Storesund J.E."/>
            <person name="Kallscheuer N."/>
            <person name="Luecker S."/>
            <person name="Lage O.M."/>
            <person name="Pohl T."/>
            <person name="Merkel B.J."/>
            <person name="Hornburger P."/>
            <person name="Mueller R.-W."/>
            <person name="Bruemmer F."/>
            <person name="Labrenz M."/>
            <person name="Spormann A.M."/>
            <person name="Op Den Camp H."/>
            <person name="Overmann J."/>
            <person name="Amann R."/>
            <person name="Jetten M.S.M."/>
            <person name="Mascher T."/>
            <person name="Medema M.H."/>
            <person name="Devos D.P."/>
            <person name="Kaster A.-K."/>
            <person name="Ovreas L."/>
            <person name="Rohde M."/>
            <person name="Galperin M.Y."/>
            <person name="Jogler C."/>
        </authorList>
    </citation>
    <scope>NUCLEOTIDE SEQUENCE [LARGE SCALE GENOMIC DNA]</scope>
    <source>
        <strain evidence="7 8">Pla52o</strain>
    </source>
</reference>
<evidence type="ECO:0000259" key="4">
    <source>
        <dbReference type="Pfam" id="PF07583"/>
    </source>
</evidence>
<evidence type="ECO:0000259" key="5">
    <source>
        <dbReference type="Pfam" id="PF07587"/>
    </source>
</evidence>
<gene>
    <name evidence="7" type="ORF">Pla52o_51990</name>
</gene>
<feature type="chain" id="PRO_5022912594" evidence="3">
    <location>
        <begin position="27"/>
        <end position="824"/>
    </location>
</feature>
<evidence type="ECO:0000313" key="8">
    <source>
        <dbReference type="Proteomes" id="UP000316304"/>
    </source>
</evidence>
<feature type="signal peptide" evidence="3">
    <location>
        <begin position="1"/>
        <end position="26"/>
    </location>
</feature>
<dbReference type="InterPro" id="IPR011429">
    <property type="entry name" value="Cyt_c_Planctomycete-type"/>
</dbReference>
<evidence type="ECO:0000313" key="7">
    <source>
        <dbReference type="EMBL" id="TWU17395.1"/>
    </source>
</evidence>
<sequence precursor="true">MKKSMHAVVVTLALLIGVCLSTRCEAQSGNTESEIDFDKHVAPILVSHCTECHSGADPEGGLSLLDATLAMSESDSGLAIVPHDPTNSELWTRVDADEMPPKHPLQDDEKQTLKRWIEQGARWGTSPIDPYASSTSTRAGRDWWSLQPLRNPRVPAVDHDPWVGHPVDAFVWNRLHAADLEPSPVADPRTLIRRLFFDLIGLPPTPEQVAAFAASPLDAAYEKIVDELLASKHYGERWGRHWLDVVRFGESDGFERNAPRNNAWHYRDWVIRSLNDDLPYDEFVRQQLIGDLTSAGIDGAAATGFWVAGVHNTVVGGSPRMKELARQDELEEVLGTLGQTFLGLTIHCARCHDHKFDPISQKEFYQMASSISGLGYGERLEPSPRDVERLNVLDSELVALQNELSLIENEAKRAVLANRKAATPPFPEPPSAEAAQASASSDVRVTNDVSEQAWLDSLDPASRDRYQALRSSMAEKGKARSECAAQANAKIYTLIAKPGVKTNVLLRGDPANVGEEVAPAGLASIAGLSGDFKLAPDAPEAERRRKLAEWITNDANPLLARVMVNRIWHYHFGVGIVDTPNDLGFNGGRPTHPDLLEHLAWQFREGGYRMKPLHRAMVTSRTYRQASRGISPSQRAKGEAIDTNNRLRWRGTSHRLEAEVIRDAILSVSGKLQETMGGPSFVDVSVTVNNGTTYYEPIDANGDAFERRTVYRFNPRGGRSALLDTFDCPDPASTAPRRAVTTTPLQALSLMNNAFVLRMADHFAQRLQTESPGDVSAQVTRAWQLAICRDPSPDERTLSERLARNHGLSALCRGLFNLSDFVTN</sequence>
<evidence type="ECO:0000256" key="2">
    <source>
        <dbReference type="SAM" id="MobiDB-lite"/>
    </source>
</evidence>